<evidence type="ECO:0000313" key="3">
    <source>
        <dbReference type="Proteomes" id="UP000005627"/>
    </source>
</evidence>
<dbReference type="AlphaFoldDB" id="G9A051"/>
<dbReference type="GeneID" id="11501567"/>
<dbReference type="eggNOG" id="ENOG502SE51">
    <property type="taxonomic scope" value="Eukaryota"/>
</dbReference>
<evidence type="ECO:0008006" key="4">
    <source>
        <dbReference type="Google" id="ProtNLM"/>
    </source>
</evidence>
<protein>
    <recommendedName>
        <fullName evidence="4">Nuclear speckle splicing regulatory protein 1 N-terminal domain-containing protein</fullName>
    </recommendedName>
</protein>
<gene>
    <name evidence="2" type="primary">TDEL0H03860</name>
    <name evidence="2" type="ORF">TDEL_0H03860</name>
</gene>
<dbReference type="KEGG" id="tdl:TDEL_0H03860"/>
<reference evidence="2 3" key="1">
    <citation type="journal article" date="2011" name="Proc. Natl. Acad. Sci. U.S.A.">
        <title>Evolutionary erosion of yeast sex chromosomes by mating-type switching accidents.</title>
        <authorList>
            <person name="Gordon J.L."/>
            <person name="Armisen D."/>
            <person name="Proux-Wera E."/>
            <person name="Oheigeartaigh S.S."/>
            <person name="Byrne K.P."/>
            <person name="Wolfe K.H."/>
        </authorList>
    </citation>
    <scope>NUCLEOTIDE SEQUENCE [LARGE SCALE GENOMIC DNA]</scope>
    <source>
        <strain evidence="3">ATCC 10662 / CBS 1146 / NBRC 0425 / NCYC 2629 / NRRL Y-866</strain>
    </source>
</reference>
<dbReference type="RefSeq" id="XP_003683456.1">
    <property type="nucleotide sequence ID" value="XM_003683408.1"/>
</dbReference>
<keyword evidence="3" id="KW-1185">Reference proteome</keyword>
<name>G9A051_TORDE</name>
<dbReference type="OrthoDB" id="4036164at2759"/>
<dbReference type="InParanoid" id="G9A051"/>
<feature type="compositionally biased region" description="Polar residues" evidence="1">
    <location>
        <begin position="26"/>
        <end position="35"/>
    </location>
</feature>
<proteinExistence type="predicted"/>
<dbReference type="Proteomes" id="UP000005627">
    <property type="component" value="Chromosome 8"/>
</dbReference>
<evidence type="ECO:0000256" key="1">
    <source>
        <dbReference type="SAM" id="MobiDB-lite"/>
    </source>
</evidence>
<evidence type="ECO:0000313" key="2">
    <source>
        <dbReference type="EMBL" id="CCE94245.1"/>
    </source>
</evidence>
<feature type="region of interest" description="Disordered" evidence="1">
    <location>
        <begin position="1"/>
        <end position="53"/>
    </location>
</feature>
<sequence>MVRKNKRPAFDESDSDGGPGSGFQEYLNNKSAQSSKRAKSTEAIEAASSSLQVASPCEDVYETKESSPTVIDGLLKSKRQRKQDKLHIQSIKSRLENELDKPKDTEELVFITDEYKAKREEYDRADLLAEQEMEQEDTVDPNEELMGSSRSVALRSLMKTISSDKHLIPNIPQASDRTQQSTQKTKFENDVYRSPSYQAIKYEVKLAEDTMGLDPEQKKLCIEEFLKSTKTAQDIRRYISHYEKKHNVHVD</sequence>
<organism evidence="2 3">
    <name type="scientific">Torulaspora delbrueckii</name>
    <name type="common">Yeast</name>
    <name type="synonym">Candida colliculosa</name>
    <dbReference type="NCBI Taxonomy" id="4950"/>
    <lineage>
        <taxon>Eukaryota</taxon>
        <taxon>Fungi</taxon>
        <taxon>Dikarya</taxon>
        <taxon>Ascomycota</taxon>
        <taxon>Saccharomycotina</taxon>
        <taxon>Saccharomycetes</taxon>
        <taxon>Saccharomycetales</taxon>
        <taxon>Saccharomycetaceae</taxon>
        <taxon>Torulaspora</taxon>
    </lineage>
</organism>
<dbReference type="EMBL" id="HE616749">
    <property type="protein sequence ID" value="CCE94245.1"/>
    <property type="molecule type" value="Genomic_DNA"/>
</dbReference>
<accession>G9A051</accession>
<dbReference type="HOGENOM" id="CLU_1129837_0_0_1"/>